<gene>
    <name evidence="8" type="ORF">CXX69_03585</name>
</gene>
<comment type="caution">
    <text evidence="8">The sequence shown here is derived from an EMBL/GenBank/DDBJ whole genome shotgun (WGS) entry which is preliminary data.</text>
</comment>
<dbReference type="PANTHER" id="PTHR10335">
    <property type="entry name" value="RRNA 2-O-METHYLTRANSFERASE FIBRILLARIN"/>
    <property type="match status" value="1"/>
</dbReference>
<dbReference type="EMBL" id="PSPG01000006">
    <property type="protein sequence ID" value="PXF21698.1"/>
    <property type="molecule type" value="Genomic_DNA"/>
</dbReference>
<organism evidence="8 9">
    <name type="scientific">Candidatus Thalassarchaeum betae</name>
    <dbReference type="NCBI Taxonomy" id="2599289"/>
    <lineage>
        <taxon>Archaea</taxon>
        <taxon>Methanobacteriati</taxon>
        <taxon>Thermoplasmatota</taxon>
        <taxon>Candidatus Poseidoniia</taxon>
        <taxon>Candidatus Poseidoniales</taxon>
        <taxon>Candidatus Thalassarchaeaceae</taxon>
        <taxon>Candidatus Thalassarchaeum</taxon>
    </lineage>
</organism>
<accession>A0A2V3HRC7</accession>
<dbReference type="NCBIfam" id="NF003276">
    <property type="entry name" value="PRK04266.1-2"/>
    <property type="match status" value="1"/>
</dbReference>
<dbReference type="SUPFAM" id="SSF53335">
    <property type="entry name" value="S-adenosyl-L-methionine-dependent methyltransferases"/>
    <property type="match status" value="1"/>
</dbReference>
<evidence type="ECO:0000256" key="4">
    <source>
        <dbReference type="ARBA" id="ARBA00022603"/>
    </source>
</evidence>
<dbReference type="GO" id="GO:1990259">
    <property type="term" value="F:histone H2AQ104 methyltransferase activity"/>
    <property type="evidence" value="ECO:0007669"/>
    <property type="project" value="TreeGrafter"/>
</dbReference>
<dbReference type="GO" id="GO:0008649">
    <property type="term" value="F:rRNA methyltransferase activity"/>
    <property type="evidence" value="ECO:0007669"/>
    <property type="project" value="TreeGrafter"/>
</dbReference>
<dbReference type="AlphaFoldDB" id="A0A2V3HRC7"/>
<evidence type="ECO:0000256" key="6">
    <source>
        <dbReference type="ARBA" id="ARBA00022694"/>
    </source>
</evidence>
<dbReference type="GO" id="GO:0008033">
    <property type="term" value="P:tRNA processing"/>
    <property type="evidence" value="ECO:0007669"/>
    <property type="project" value="UniProtKB-KW"/>
</dbReference>
<sequence length="256" mass="27862">MGSVRISAIVFRSPQRGGERVPRRPVKLGWGVRREGRSLWTRNAVRGISVRGERRKRDSRIEWRAWDPTRSKVAAALLLTGNDASDMLPEPGSTCLYLGASTGSTVSHIHDHVCGAGNHHGGQVVAVEISPRMMRDLTALASKRPGLVPVLGDARIPHAVAPYIRSQADWMHQDLSIADQAQTFVKMAGAFLKPGGTGLLSLKAASERSSDGDDDSRFEKAARILGESELEVVERIDLAGLEDQHIVFHVLLPATD</sequence>
<keyword evidence="5" id="KW-0808">Transferase</keyword>
<dbReference type="Gene3D" id="3.40.50.150">
    <property type="entry name" value="Vaccinia Virus protein VP39"/>
    <property type="match status" value="1"/>
</dbReference>
<proteinExistence type="inferred from homology"/>
<reference evidence="8 9" key="1">
    <citation type="journal article" date="2015" name="Nat. Commun.">
        <title>Genomic and transcriptomic evidence for scavenging of diverse organic compounds by widespread deep-sea archaea.</title>
        <authorList>
            <person name="Li M."/>
            <person name="Baker B.J."/>
            <person name="Anantharaman K."/>
            <person name="Jain S."/>
            <person name="Breier J.A."/>
            <person name="Dick G.J."/>
        </authorList>
    </citation>
    <scope>NUCLEOTIDE SEQUENCE [LARGE SCALE GENOMIC DNA]</scope>
    <source>
        <strain evidence="8">Cayman_51_deep</strain>
    </source>
</reference>
<dbReference type="PANTHER" id="PTHR10335:SF17">
    <property type="entry name" value="FIBRILLARIN"/>
    <property type="match status" value="1"/>
</dbReference>
<keyword evidence="7" id="KW-0694">RNA-binding</keyword>
<dbReference type="Proteomes" id="UP000248161">
    <property type="component" value="Unassembled WGS sequence"/>
</dbReference>
<dbReference type="GO" id="GO:0000494">
    <property type="term" value="P:box C/D sno(s)RNA 3'-end processing"/>
    <property type="evidence" value="ECO:0007669"/>
    <property type="project" value="TreeGrafter"/>
</dbReference>
<evidence type="ECO:0000313" key="9">
    <source>
        <dbReference type="Proteomes" id="UP000248161"/>
    </source>
</evidence>
<dbReference type="SMART" id="SM01206">
    <property type="entry name" value="Fibrillarin"/>
    <property type="match status" value="1"/>
</dbReference>
<evidence type="ECO:0000256" key="3">
    <source>
        <dbReference type="ARBA" id="ARBA00022552"/>
    </source>
</evidence>
<dbReference type="PRINTS" id="PR00052">
    <property type="entry name" value="FIBRILLARIN"/>
</dbReference>
<dbReference type="InterPro" id="IPR000692">
    <property type="entry name" value="Fibrillarin"/>
</dbReference>
<evidence type="ECO:0000256" key="7">
    <source>
        <dbReference type="ARBA" id="ARBA00022884"/>
    </source>
</evidence>
<keyword evidence="3" id="KW-0698">rRNA processing</keyword>
<evidence type="ECO:0000256" key="5">
    <source>
        <dbReference type="ARBA" id="ARBA00022679"/>
    </source>
</evidence>
<comment type="similarity">
    <text evidence="1">Belongs to the methyltransferase superfamily. Fibrillarin family.</text>
</comment>
<keyword evidence="6" id="KW-0819">tRNA processing</keyword>
<dbReference type="GO" id="GO:0003723">
    <property type="term" value="F:RNA binding"/>
    <property type="evidence" value="ECO:0007669"/>
    <property type="project" value="UniProtKB-KW"/>
</dbReference>
<protein>
    <recommendedName>
        <fullName evidence="2">rRNA 2'-O-methyltransferase fibrillarin</fullName>
    </recommendedName>
</protein>
<dbReference type="Pfam" id="PF01269">
    <property type="entry name" value="Fibrillarin"/>
    <property type="match status" value="1"/>
</dbReference>
<dbReference type="InterPro" id="IPR029063">
    <property type="entry name" value="SAM-dependent_MTases_sf"/>
</dbReference>
<name>A0A2V3HRC7_9ARCH</name>
<keyword evidence="4" id="KW-0489">Methyltransferase</keyword>
<evidence type="ECO:0000256" key="2">
    <source>
        <dbReference type="ARBA" id="ARBA00015190"/>
    </source>
</evidence>
<evidence type="ECO:0000256" key="1">
    <source>
        <dbReference type="ARBA" id="ARBA00010632"/>
    </source>
</evidence>
<evidence type="ECO:0000313" key="8">
    <source>
        <dbReference type="EMBL" id="PXF21698.1"/>
    </source>
</evidence>